<organism evidence="1 2">
    <name type="scientific">Salipiger marinus</name>
    <dbReference type="NCBI Taxonomy" id="555512"/>
    <lineage>
        <taxon>Bacteria</taxon>
        <taxon>Pseudomonadati</taxon>
        <taxon>Pseudomonadota</taxon>
        <taxon>Alphaproteobacteria</taxon>
        <taxon>Rhodobacterales</taxon>
        <taxon>Roseobacteraceae</taxon>
        <taxon>Salipiger</taxon>
    </lineage>
</organism>
<protein>
    <submittedName>
        <fullName evidence="1">Uncharacterized protein</fullName>
    </submittedName>
</protein>
<dbReference type="EMBL" id="FNEJ01000013">
    <property type="protein sequence ID" value="SDI96440.1"/>
    <property type="molecule type" value="Genomic_DNA"/>
</dbReference>
<sequence length="61" mass="7194">MNRTIMEKIDSFSDLRDRARHKARTSRIPRLQVVYAAIAAEADRQVRNLRRATRELQEEAL</sequence>
<proteinExistence type="predicted"/>
<dbReference type="STRING" id="555512.SAMN04487993_1013142"/>
<evidence type="ECO:0000313" key="1">
    <source>
        <dbReference type="EMBL" id="SDI96440.1"/>
    </source>
</evidence>
<keyword evidence="2" id="KW-1185">Reference proteome</keyword>
<dbReference type="RefSeq" id="WP_089848791.1">
    <property type="nucleotide sequence ID" value="NZ_FNEJ01000013.1"/>
</dbReference>
<gene>
    <name evidence="1" type="ORF">SAMN04487993_1013142</name>
</gene>
<dbReference type="AlphaFoldDB" id="A0A1G8PX78"/>
<reference evidence="1 2" key="1">
    <citation type="submission" date="2016-10" db="EMBL/GenBank/DDBJ databases">
        <authorList>
            <person name="de Groot N.N."/>
        </authorList>
    </citation>
    <scope>NUCLEOTIDE SEQUENCE [LARGE SCALE GENOMIC DNA]</scope>
    <source>
        <strain evidence="1 2">DSM 26424</strain>
    </source>
</reference>
<evidence type="ECO:0000313" key="2">
    <source>
        <dbReference type="Proteomes" id="UP000199093"/>
    </source>
</evidence>
<accession>A0A1G8PX78</accession>
<dbReference type="Proteomes" id="UP000199093">
    <property type="component" value="Unassembled WGS sequence"/>
</dbReference>
<name>A0A1G8PX78_9RHOB</name>